<comment type="similarity">
    <text evidence="1">Belongs to the totiviridae RNA-directed RNA polymerase family.</text>
</comment>
<keyword evidence="9" id="KW-1185">Reference proteome</keyword>
<evidence type="ECO:0000256" key="3">
    <source>
        <dbReference type="ARBA" id="ARBA00022679"/>
    </source>
</evidence>
<name>W5TY53_9VIRU</name>
<dbReference type="EC" id="2.7.7.48" evidence="7"/>
<dbReference type="GO" id="GO:0003723">
    <property type="term" value="F:RNA binding"/>
    <property type="evidence" value="ECO:0007669"/>
    <property type="project" value="InterPro"/>
</dbReference>
<dbReference type="RefSeq" id="YP_009004156.1">
    <property type="nucleotide sequence ID" value="NC_023547.1"/>
</dbReference>
<dbReference type="Pfam" id="PF02123">
    <property type="entry name" value="RdRP_4"/>
    <property type="match status" value="1"/>
</dbReference>
<evidence type="ECO:0000313" key="9">
    <source>
        <dbReference type="Proteomes" id="UP000201279"/>
    </source>
</evidence>
<keyword evidence="7" id="KW-0693">Viral RNA replication</keyword>
<dbReference type="SUPFAM" id="SSF56672">
    <property type="entry name" value="DNA/RNA polymerases"/>
    <property type="match status" value="1"/>
</dbReference>
<dbReference type="InterPro" id="IPR001795">
    <property type="entry name" value="RNA-dir_pol_luteovirus"/>
</dbReference>
<evidence type="ECO:0000313" key="8">
    <source>
        <dbReference type="EMBL" id="AHH25155.1"/>
    </source>
</evidence>
<evidence type="ECO:0000256" key="7">
    <source>
        <dbReference type="RuleBase" id="RU364050"/>
    </source>
</evidence>
<dbReference type="GO" id="GO:0000166">
    <property type="term" value="F:nucleotide binding"/>
    <property type="evidence" value="ECO:0007669"/>
    <property type="project" value="UniProtKB-KW"/>
</dbReference>
<organism evidence="8 9">
    <name type="scientific">Ustilaginoidea virens RNA virus 3</name>
    <dbReference type="NCBI Taxonomy" id="1460374"/>
    <lineage>
        <taxon>Viruses</taxon>
        <taxon>Riboviria</taxon>
        <taxon>Orthornavirae</taxon>
        <taxon>Duplornaviricota</taxon>
        <taxon>Chrymotiviricetes</taxon>
        <taxon>Ghabrivirales</taxon>
        <taxon>Alphatotivirineae</taxon>
        <taxon>Pseudototiviridae</taxon>
        <taxon>Victorivirus</taxon>
        <taxon>Victorivirus jyushichi</taxon>
    </lineage>
</organism>
<keyword evidence="2 7" id="KW-0696">RNA-directed RNA polymerase</keyword>
<evidence type="ECO:0000256" key="6">
    <source>
        <dbReference type="ARBA" id="ARBA00048744"/>
    </source>
</evidence>
<dbReference type="OrthoDB" id="9167at10239"/>
<accession>W5TY53</accession>
<dbReference type="InterPro" id="IPR043502">
    <property type="entry name" value="DNA/RNA_pol_sf"/>
</dbReference>
<protein>
    <recommendedName>
        <fullName evidence="7">RNA-directed RNA polymerase</fullName>
        <ecNumber evidence="7">2.7.7.48</ecNumber>
    </recommendedName>
</protein>
<evidence type="ECO:0000256" key="4">
    <source>
        <dbReference type="ARBA" id="ARBA00022695"/>
    </source>
</evidence>
<dbReference type="GO" id="GO:0003968">
    <property type="term" value="F:RNA-directed RNA polymerase activity"/>
    <property type="evidence" value="ECO:0007669"/>
    <property type="project" value="UniProtKB-KW"/>
</dbReference>
<dbReference type="GO" id="GO:0006351">
    <property type="term" value="P:DNA-templated transcription"/>
    <property type="evidence" value="ECO:0007669"/>
    <property type="project" value="InterPro"/>
</dbReference>
<sequence>MGDDVITDRANKHGLLGQYLVRWLRPYETGTFTALPLDEQMSYIYRPFWGSTRPPALARAALSYLGADMPIQVVLSDSDFKHILTYLPTSPDLPATVDVPAWVFTKAGTMQHFRPKAHAKAVTKANIFLDEVLRDARRLDANFVMAAWPYLDDLRSNGITHDQAVAFVLYAWALKGKTVDNLRWAHFCCSQRKEAKEVSNFLKAVGGNAHPLGAMMVETDTLAGRGTGESTLLEGAIERCDLAALRASKLAEFDENSLRRAIRRILVSEISRNDTGGYHLAFPALSDHWASRWRWAVNGSHSAEVDRQCGFTPPPLPGGRKYHRRAWLETRADDPRPGWDGTTYVSASDKLEHGKTRTILACDTRSYLAFEHLMGTVEKAWRGTRVILNPGKGGHIGMANRVERNRNRSGVSMMLDYDDFNSHHSNEAMKILVEETCQLTGYPAELAAPLIASFDKQRIYVAGKYVGVSRGTLMSGHRCTTYINSVLNMAYLMVVLGDDFVMERPTLHVGDDVFFGVRSYSEACYVARSVLASRLRMNRSKQSVGHVATEFLRVSSRARDSYGYLCRAISSCVSGNWVSDKLLDPYEALNTMLGSARTLMNRAISHDLPLLLASAIKRTVRADGLNDRLLTELLLGSVAVNNGPQFSSSGTHRIVWVQPQSRLLDPLDVSLLPRESTASYLVNCAQPIETQTLARVGISPVGTMLASSYAKSLDYARTQTFRLSFSAVHTYRAVGSTTAELALASPKPRGILNQYPLLVLVKHRLPENVLREVVATVGGNGHAERIVVEAWGEYRHGCIINSVLSFSDASALGKRVKASVLTSGRHCYV</sequence>
<dbReference type="Proteomes" id="UP000201279">
    <property type="component" value="Segment"/>
</dbReference>
<dbReference type="KEGG" id="vg:18490978"/>
<dbReference type="EMBL" id="KF791042">
    <property type="protein sequence ID" value="AHH25155.1"/>
    <property type="molecule type" value="Genomic_RNA"/>
</dbReference>
<keyword evidence="5 7" id="KW-0547">Nucleotide-binding</keyword>
<proteinExistence type="inferred from homology"/>
<comment type="catalytic activity">
    <reaction evidence="6 7">
        <text>RNA(n) + a ribonucleoside 5'-triphosphate = RNA(n+1) + diphosphate</text>
        <dbReference type="Rhea" id="RHEA:21248"/>
        <dbReference type="Rhea" id="RHEA-COMP:14527"/>
        <dbReference type="Rhea" id="RHEA-COMP:17342"/>
        <dbReference type="ChEBI" id="CHEBI:33019"/>
        <dbReference type="ChEBI" id="CHEBI:61557"/>
        <dbReference type="ChEBI" id="CHEBI:140395"/>
        <dbReference type="EC" id="2.7.7.48"/>
    </reaction>
</comment>
<dbReference type="GeneID" id="18490978"/>
<keyword evidence="3 7" id="KW-0808">Transferase</keyword>
<evidence type="ECO:0000256" key="5">
    <source>
        <dbReference type="ARBA" id="ARBA00022741"/>
    </source>
</evidence>
<reference evidence="8 9" key="1">
    <citation type="journal article" date="2014" name="Virus Genes">
        <title>The nucleotide sequence and genome organization of two victoriviruses from the rice false smut fungus Ustilaginoidea virens.</title>
        <authorList>
            <person name="Zhong J."/>
            <person name="Zhou Q."/>
            <person name="Lei X.H."/>
            <person name="Chen D."/>
            <person name="Shang H.H."/>
            <person name="Zhu H.J."/>
        </authorList>
    </citation>
    <scope>NUCLEOTIDE SEQUENCE [LARGE SCALE GENOMIC DNA]</scope>
</reference>
<evidence type="ECO:0000256" key="2">
    <source>
        <dbReference type="ARBA" id="ARBA00022484"/>
    </source>
</evidence>
<keyword evidence="4 7" id="KW-0548">Nucleotidyltransferase</keyword>
<gene>
    <name evidence="8" type="primary">RdRp</name>
</gene>
<evidence type="ECO:0000256" key="1">
    <source>
        <dbReference type="ARBA" id="ARBA00010455"/>
    </source>
</evidence>